<accession>A0A0D2WS33</accession>
<dbReference type="eggNOG" id="KOG1652">
    <property type="taxonomic scope" value="Eukaryota"/>
</dbReference>
<keyword evidence="9" id="KW-0496">Mitochondrion</keyword>
<dbReference type="STRING" id="595528.A0A0D2WS33"/>
<dbReference type="GO" id="GO:0008320">
    <property type="term" value="F:protein transmembrane transporter activity"/>
    <property type="evidence" value="ECO:0007669"/>
    <property type="project" value="TreeGrafter"/>
</dbReference>
<organism evidence="12 13">
    <name type="scientific">Capsaspora owczarzaki (strain ATCC 30864)</name>
    <dbReference type="NCBI Taxonomy" id="595528"/>
    <lineage>
        <taxon>Eukaryota</taxon>
        <taxon>Filasterea</taxon>
        <taxon>Capsaspora</taxon>
    </lineage>
</organism>
<keyword evidence="5" id="KW-0999">Mitochondrion inner membrane</keyword>
<evidence type="ECO:0000256" key="7">
    <source>
        <dbReference type="ARBA" id="ARBA00022989"/>
    </source>
</evidence>
<keyword evidence="13" id="KW-1185">Reference proteome</keyword>
<keyword evidence="7 11" id="KW-1133">Transmembrane helix</keyword>
<evidence type="ECO:0000256" key="1">
    <source>
        <dbReference type="ARBA" id="ARBA00004448"/>
    </source>
</evidence>
<dbReference type="PhylomeDB" id="A0A0D2WS33"/>
<dbReference type="OrthoDB" id="2261329at2759"/>
<dbReference type="InParanoid" id="A0A0D2WS33"/>
<comment type="similarity">
    <text evidence="2">Belongs to the Tim17/Tim22/Tim23 family.</text>
</comment>
<evidence type="ECO:0000256" key="5">
    <source>
        <dbReference type="ARBA" id="ARBA00022792"/>
    </source>
</evidence>
<keyword evidence="10 11" id="KW-0472">Membrane</keyword>
<dbReference type="PANTHER" id="PTHR10485">
    <property type="entry name" value="MITOCHONDRIAL IMPORT INNER MEMBRANE TRANSLOCASE SUBUNIT TIM-17"/>
    <property type="match status" value="1"/>
</dbReference>
<name>A0A0D2WS33_CAPO3</name>
<evidence type="ECO:0000256" key="9">
    <source>
        <dbReference type="ARBA" id="ARBA00023128"/>
    </source>
</evidence>
<reference evidence="13" key="1">
    <citation type="submission" date="2011-02" db="EMBL/GenBank/DDBJ databases">
        <title>The Genome Sequence of Capsaspora owczarzaki ATCC 30864.</title>
        <authorList>
            <person name="Russ C."/>
            <person name="Cuomo C."/>
            <person name="Burger G."/>
            <person name="Gray M.W."/>
            <person name="Holland P.W.H."/>
            <person name="King N."/>
            <person name="Lang F.B.F."/>
            <person name="Roger A.J."/>
            <person name="Ruiz-Trillo I."/>
            <person name="Young S.K."/>
            <person name="Zeng Q."/>
            <person name="Gargeya S."/>
            <person name="Alvarado L."/>
            <person name="Berlin A."/>
            <person name="Chapman S.B."/>
            <person name="Chen Z."/>
            <person name="Freedman E."/>
            <person name="Gellesch M."/>
            <person name="Goldberg J."/>
            <person name="Griggs A."/>
            <person name="Gujja S."/>
            <person name="Heilman E."/>
            <person name="Heiman D."/>
            <person name="Howarth C."/>
            <person name="Mehta T."/>
            <person name="Neiman D."/>
            <person name="Pearson M."/>
            <person name="Roberts A."/>
            <person name="Saif S."/>
            <person name="Shea T."/>
            <person name="Shenoy N."/>
            <person name="Sisk P."/>
            <person name="Stolte C."/>
            <person name="Sykes S."/>
            <person name="White J."/>
            <person name="Yandava C."/>
            <person name="Haas B."/>
            <person name="Nusbaum C."/>
            <person name="Birren B."/>
        </authorList>
    </citation>
    <scope>NUCLEOTIDE SEQUENCE</scope>
    <source>
        <strain evidence="13">ATCC 30864</strain>
    </source>
</reference>
<dbReference type="RefSeq" id="XP_004347598.2">
    <property type="nucleotide sequence ID" value="XM_004347548.2"/>
</dbReference>
<evidence type="ECO:0000256" key="10">
    <source>
        <dbReference type="ARBA" id="ARBA00023136"/>
    </source>
</evidence>
<evidence type="ECO:0000313" key="12">
    <source>
        <dbReference type="EMBL" id="KJE94163.1"/>
    </source>
</evidence>
<dbReference type="PANTHER" id="PTHR10485:SF0">
    <property type="entry name" value="AT05822P-RELATED"/>
    <property type="match status" value="1"/>
</dbReference>
<evidence type="ECO:0000256" key="8">
    <source>
        <dbReference type="ARBA" id="ARBA00023010"/>
    </source>
</evidence>
<evidence type="ECO:0000256" key="6">
    <source>
        <dbReference type="ARBA" id="ARBA00022927"/>
    </source>
</evidence>
<sequence length="165" mass="17298">MAHAEYQRDPCPYRILDDLGGGFAMGTVGGSLFHALRGYRNSPKGQRMSGMVSAVKMRGQAYGTGFAMWAGTFSTFDCVFMYYRGKEDPWNAIGAGAVTGAVLAARSGPAAMATNAVVGAIILGVMEGAALMMNKMASDSSRPVMPELPQVPVSLNSPKPAPALD</sequence>
<protein>
    <submittedName>
        <fullName evidence="12">Uncharacterized protein</fullName>
    </submittedName>
</protein>
<feature type="transmembrane region" description="Helical" evidence="11">
    <location>
        <begin position="60"/>
        <end position="83"/>
    </location>
</feature>
<comment type="subcellular location">
    <subcellularLocation>
        <location evidence="1">Mitochondrion inner membrane</location>
        <topology evidence="1">Multi-pass membrane protein</topology>
    </subcellularLocation>
</comment>
<proteinExistence type="inferred from homology"/>
<evidence type="ECO:0000256" key="2">
    <source>
        <dbReference type="ARBA" id="ARBA00008444"/>
    </source>
</evidence>
<dbReference type="FunCoup" id="A0A0D2WS33">
    <property type="interactions" value="102"/>
</dbReference>
<dbReference type="GO" id="GO:0005744">
    <property type="term" value="C:TIM23 mitochondrial import inner membrane translocase complex"/>
    <property type="evidence" value="ECO:0007669"/>
    <property type="project" value="TreeGrafter"/>
</dbReference>
<evidence type="ECO:0000256" key="11">
    <source>
        <dbReference type="SAM" id="Phobius"/>
    </source>
</evidence>
<evidence type="ECO:0000256" key="4">
    <source>
        <dbReference type="ARBA" id="ARBA00022692"/>
    </source>
</evidence>
<dbReference type="Pfam" id="PF02466">
    <property type="entry name" value="Tim17"/>
    <property type="match status" value="1"/>
</dbReference>
<keyword evidence="8" id="KW-0811">Translocation</keyword>
<dbReference type="Proteomes" id="UP000008743">
    <property type="component" value="Unassembled WGS sequence"/>
</dbReference>
<evidence type="ECO:0000313" key="13">
    <source>
        <dbReference type="Proteomes" id="UP000008743"/>
    </source>
</evidence>
<gene>
    <name evidence="12" type="ORF">CAOG_004847</name>
</gene>
<keyword evidence="6" id="KW-0653">Protein transport</keyword>
<keyword evidence="3" id="KW-0813">Transport</keyword>
<keyword evidence="4 11" id="KW-0812">Transmembrane</keyword>
<dbReference type="GO" id="GO:0030150">
    <property type="term" value="P:protein import into mitochondrial matrix"/>
    <property type="evidence" value="ECO:0007669"/>
    <property type="project" value="TreeGrafter"/>
</dbReference>
<dbReference type="AlphaFoldDB" id="A0A0D2WS33"/>
<dbReference type="EMBL" id="KE346366">
    <property type="protein sequence ID" value="KJE94163.1"/>
    <property type="molecule type" value="Genomic_DNA"/>
</dbReference>
<evidence type="ECO:0000256" key="3">
    <source>
        <dbReference type="ARBA" id="ARBA00022448"/>
    </source>
</evidence>
<feature type="transmembrane region" description="Helical" evidence="11">
    <location>
        <begin position="110"/>
        <end position="132"/>
    </location>
</feature>